<dbReference type="RefSeq" id="WP_065392340.1">
    <property type="nucleotide sequence ID" value="NZ_CAWMQN010000099.1"/>
</dbReference>
<dbReference type="GO" id="GO:0009289">
    <property type="term" value="C:pilus"/>
    <property type="evidence" value="ECO:0007669"/>
    <property type="project" value="UniProtKB-SubCell"/>
</dbReference>
<dbReference type="SUPFAM" id="SSF49401">
    <property type="entry name" value="Bacterial adhesins"/>
    <property type="match status" value="1"/>
</dbReference>
<comment type="similarity">
    <text evidence="2">Belongs to the fimbrial protein family.</text>
</comment>
<dbReference type="InterPro" id="IPR008966">
    <property type="entry name" value="Adhesion_dom_sf"/>
</dbReference>
<evidence type="ECO:0000313" key="6">
    <source>
        <dbReference type="EMBL" id="OCA52449.1"/>
    </source>
</evidence>
<dbReference type="PATRIC" id="fig|29488.15.peg.5033"/>
<evidence type="ECO:0000256" key="5">
    <source>
        <dbReference type="SAM" id="SignalP"/>
    </source>
</evidence>
<accession>A0A1B8YBC3</accession>
<keyword evidence="3 5" id="KW-0732">Signal</keyword>
<gene>
    <name evidence="6" type="ORF">Phpb_04582</name>
</gene>
<evidence type="ECO:0000313" key="7">
    <source>
        <dbReference type="Proteomes" id="UP000092665"/>
    </source>
</evidence>
<evidence type="ECO:0000256" key="2">
    <source>
        <dbReference type="ARBA" id="ARBA00006671"/>
    </source>
</evidence>
<proteinExistence type="inferred from homology"/>
<comment type="caution">
    <text evidence="6">The sequence shown here is derived from an EMBL/GenBank/DDBJ whole genome shotgun (WGS) entry which is preliminary data.</text>
</comment>
<dbReference type="InterPro" id="IPR050263">
    <property type="entry name" value="Bact_Fimbrial_Adh_Pro"/>
</dbReference>
<feature type="signal peptide" evidence="5">
    <location>
        <begin position="1"/>
        <end position="23"/>
    </location>
</feature>
<name>A0A1B8YBC3_9GAMM</name>
<sequence precursor="true">MKKILKISAVAALVMGAASAALAAGEENKGGNNTTVNVTGTIVTATCDVTNPGSNGTVDTGNHTKVEFVDPGNKFPHAEIKKFISSSERHFTIGLANCSSDNKDATKVKLYVTGQTLNGSGGYLFNKDSKEQAGIILNHLENDVLTPIKTESLIDMTVPSVKIDDKDSADIKNSYAKFVVFIATTGKDVPGNQQIYAPITFSYAYD</sequence>
<dbReference type="Proteomes" id="UP000092665">
    <property type="component" value="Unassembled WGS sequence"/>
</dbReference>
<keyword evidence="7" id="KW-1185">Reference proteome</keyword>
<dbReference type="GO" id="GO:0043709">
    <property type="term" value="P:cell adhesion involved in single-species biofilm formation"/>
    <property type="evidence" value="ECO:0007669"/>
    <property type="project" value="TreeGrafter"/>
</dbReference>
<dbReference type="PANTHER" id="PTHR33420">
    <property type="entry name" value="FIMBRIAL SUBUNIT ELFA-RELATED"/>
    <property type="match status" value="1"/>
</dbReference>
<dbReference type="PANTHER" id="PTHR33420:SF3">
    <property type="entry name" value="FIMBRIAL SUBUNIT ELFA"/>
    <property type="match status" value="1"/>
</dbReference>
<organism evidence="6 7">
    <name type="scientific">Photorhabdus namnaonensis</name>
    <dbReference type="NCBI Taxonomy" id="1851568"/>
    <lineage>
        <taxon>Bacteria</taxon>
        <taxon>Pseudomonadati</taxon>
        <taxon>Pseudomonadota</taxon>
        <taxon>Gammaproteobacteria</taxon>
        <taxon>Enterobacterales</taxon>
        <taxon>Morganellaceae</taxon>
        <taxon>Photorhabdus</taxon>
    </lineage>
</organism>
<protein>
    <submittedName>
        <fullName evidence="6">Fimbrial protein</fullName>
    </submittedName>
</protein>
<dbReference type="Gene3D" id="2.60.40.1090">
    <property type="entry name" value="Fimbrial-type adhesion domain"/>
    <property type="match status" value="1"/>
</dbReference>
<dbReference type="AlphaFoldDB" id="A0A1B8YBC3"/>
<dbReference type="InterPro" id="IPR036937">
    <property type="entry name" value="Adhesion_dom_fimbrial_sf"/>
</dbReference>
<comment type="subcellular location">
    <subcellularLocation>
        <location evidence="1">Fimbrium</location>
    </subcellularLocation>
</comment>
<evidence type="ECO:0000256" key="1">
    <source>
        <dbReference type="ARBA" id="ARBA00004561"/>
    </source>
</evidence>
<evidence type="ECO:0000256" key="3">
    <source>
        <dbReference type="ARBA" id="ARBA00022729"/>
    </source>
</evidence>
<feature type="chain" id="PRO_5008619688" evidence="5">
    <location>
        <begin position="24"/>
        <end position="206"/>
    </location>
</feature>
<keyword evidence="4" id="KW-0281">Fimbrium</keyword>
<evidence type="ECO:0000256" key="4">
    <source>
        <dbReference type="ARBA" id="ARBA00023263"/>
    </source>
</evidence>
<reference evidence="7" key="1">
    <citation type="submission" date="2015-11" db="EMBL/GenBank/DDBJ databases">
        <authorList>
            <person name="Tobias N.J."/>
            <person name="Mishra B."/>
            <person name="Gupta D.K."/>
            <person name="Thines M."/>
            <person name="Stinear T.P."/>
            <person name="Bode H.B."/>
        </authorList>
    </citation>
    <scope>NUCLEOTIDE SEQUENCE [LARGE SCALE GENOMIC DNA]</scope>
    <source>
        <strain evidence="7">PB45.5</strain>
    </source>
</reference>
<dbReference type="EMBL" id="LOIC01000099">
    <property type="protein sequence ID" value="OCA52449.1"/>
    <property type="molecule type" value="Genomic_DNA"/>
</dbReference>